<evidence type="ECO:0000313" key="3">
    <source>
        <dbReference type="Proteomes" id="UP001258017"/>
    </source>
</evidence>
<feature type="region of interest" description="Disordered" evidence="1">
    <location>
        <begin position="1"/>
        <end position="102"/>
    </location>
</feature>
<feature type="compositionally biased region" description="Basic and acidic residues" evidence="1">
    <location>
        <begin position="54"/>
        <end position="64"/>
    </location>
</feature>
<feature type="compositionally biased region" description="Low complexity" evidence="1">
    <location>
        <begin position="37"/>
        <end position="48"/>
    </location>
</feature>
<dbReference type="EMBL" id="JAIFRP010000007">
    <property type="protein sequence ID" value="KAK2587355.1"/>
    <property type="molecule type" value="Genomic_DNA"/>
</dbReference>
<name>A0AAD9RWR0_9HYME</name>
<feature type="region of interest" description="Disordered" evidence="1">
    <location>
        <begin position="205"/>
        <end position="297"/>
    </location>
</feature>
<proteinExistence type="predicted"/>
<feature type="compositionally biased region" description="Basic and acidic residues" evidence="1">
    <location>
        <begin position="71"/>
        <end position="84"/>
    </location>
</feature>
<evidence type="ECO:0000313" key="2">
    <source>
        <dbReference type="EMBL" id="KAK2587355.1"/>
    </source>
</evidence>
<feature type="compositionally biased region" description="Basic and acidic residues" evidence="1">
    <location>
        <begin position="165"/>
        <end position="185"/>
    </location>
</feature>
<sequence>MQQASVGGCEGDSDQRNRSPLARSPQVKCEPSSDNRTTITTTTTTTTTSSELLDNGRVKVKLEMPEPTEAYESKPEARLTDDYHHQHHQHHHQSRQGSLDYPFERKSNESFLGKLESSDFSAHCQAAYQRAESLHANSTFAFPRFYGPPTSAPPPLLPDAFANSRRTEEPKHEDHHDRERSSHDRHAAYRMAVSALANDGYLRDHHQHHHHHHPPPHPHPHHPSALSHHHHHQQQQQQQQQQRFDDYHRAKASAYPSLPYPTFRPSSVQQRASYGANHQNNSAYRNTGQYQSRQQRKWNNATASLRGMHPPMPVSSSSFIYPIFLEPNFHFLSLVGSHRCFPLRRLR</sequence>
<feature type="compositionally biased region" description="Polar residues" evidence="1">
    <location>
        <begin position="264"/>
        <end position="297"/>
    </location>
</feature>
<dbReference type="Proteomes" id="UP001258017">
    <property type="component" value="Unassembled WGS sequence"/>
</dbReference>
<comment type="caution">
    <text evidence="2">The sequence shown here is derived from an EMBL/GenBank/DDBJ whole genome shotgun (WGS) entry which is preliminary data.</text>
</comment>
<keyword evidence="3" id="KW-1185">Reference proteome</keyword>
<feature type="compositionally biased region" description="Basic residues" evidence="1">
    <location>
        <begin position="85"/>
        <end position="94"/>
    </location>
</feature>
<organism evidence="2 3">
    <name type="scientific">Odynerus spinipes</name>
    <dbReference type="NCBI Taxonomy" id="1348599"/>
    <lineage>
        <taxon>Eukaryota</taxon>
        <taxon>Metazoa</taxon>
        <taxon>Ecdysozoa</taxon>
        <taxon>Arthropoda</taxon>
        <taxon>Hexapoda</taxon>
        <taxon>Insecta</taxon>
        <taxon>Pterygota</taxon>
        <taxon>Neoptera</taxon>
        <taxon>Endopterygota</taxon>
        <taxon>Hymenoptera</taxon>
        <taxon>Apocrita</taxon>
        <taxon>Aculeata</taxon>
        <taxon>Vespoidea</taxon>
        <taxon>Vespidae</taxon>
        <taxon>Eumeninae</taxon>
        <taxon>Odynerus</taxon>
    </lineage>
</organism>
<reference evidence="2" key="2">
    <citation type="journal article" date="2023" name="Commun. Biol.">
        <title>Intrasexual cuticular hydrocarbon dimorphism in a wasp sheds light on hydrocarbon biosynthesis genes in Hymenoptera.</title>
        <authorList>
            <person name="Moris V.C."/>
            <person name="Podsiadlowski L."/>
            <person name="Martin S."/>
            <person name="Oeyen J.P."/>
            <person name="Donath A."/>
            <person name="Petersen M."/>
            <person name="Wilbrandt J."/>
            <person name="Misof B."/>
            <person name="Liedtke D."/>
            <person name="Thamm M."/>
            <person name="Scheiner R."/>
            <person name="Schmitt T."/>
            <person name="Niehuis O."/>
        </authorList>
    </citation>
    <scope>NUCLEOTIDE SEQUENCE</scope>
    <source>
        <strain evidence="2">GBR_01_08_01A</strain>
    </source>
</reference>
<evidence type="ECO:0000256" key="1">
    <source>
        <dbReference type="SAM" id="MobiDB-lite"/>
    </source>
</evidence>
<feature type="region of interest" description="Disordered" evidence="1">
    <location>
        <begin position="146"/>
        <end position="185"/>
    </location>
</feature>
<reference evidence="2" key="1">
    <citation type="submission" date="2021-08" db="EMBL/GenBank/DDBJ databases">
        <authorList>
            <person name="Misof B."/>
            <person name="Oliver O."/>
            <person name="Podsiadlowski L."/>
            <person name="Donath A."/>
            <person name="Peters R."/>
            <person name="Mayer C."/>
            <person name="Rust J."/>
            <person name="Gunkel S."/>
            <person name="Lesny P."/>
            <person name="Martin S."/>
            <person name="Oeyen J.P."/>
            <person name="Petersen M."/>
            <person name="Panagiotis P."/>
            <person name="Wilbrandt J."/>
            <person name="Tanja T."/>
        </authorList>
    </citation>
    <scope>NUCLEOTIDE SEQUENCE</scope>
    <source>
        <strain evidence="2">GBR_01_08_01A</strain>
        <tissue evidence="2">Thorax + abdomen</tissue>
    </source>
</reference>
<accession>A0AAD9RWR0</accession>
<gene>
    <name evidence="2" type="ORF">KPH14_003072</name>
</gene>
<protein>
    <submittedName>
        <fullName evidence="2">Uncharacterized protein</fullName>
    </submittedName>
</protein>
<dbReference type="AlphaFoldDB" id="A0AAD9RWR0"/>
<feature type="compositionally biased region" description="Basic residues" evidence="1">
    <location>
        <begin position="205"/>
        <end position="233"/>
    </location>
</feature>